<gene>
    <name evidence="1" type="ORF">Bccel_4803</name>
</gene>
<dbReference type="eggNOG" id="ENOG502Z7WV">
    <property type="taxonomic scope" value="Bacteria"/>
</dbReference>
<reference evidence="2" key="1">
    <citation type="submission" date="2015-07" db="EMBL/GenBank/DDBJ databases">
        <title>Near-Complete Genome Sequence of the Cellulolytic Bacterium Bacteroides (Pseudobacteroides) cellulosolvens ATCC 35603.</title>
        <authorList>
            <person name="Dassa B."/>
            <person name="Utturkar S.M."/>
            <person name="Klingeman D.M."/>
            <person name="Hurt R.A."/>
            <person name="Keller M."/>
            <person name="Xu J."/>
            <person name="Reddy Y.H.K."/>
            <person name="Borovok I."/>
            <person name="Grinberg I.R."/>
            <person name="Lamed R."/>
            <person name="Zhivin O."/>
            <person name="Bayer E.A."/>
            <person name="Brown S.D."/>
        </authorList>
    </citation>
    <scope>NUCLEOTIDE SEQUENCE [LARGE SCALE GENOMIC DNA]</scope>
    <source>
        <strain evidence="2">DSM 2933</strain>
    </source>
</reference>
<proteinExistence type="predicted"/>
<sequence length="343" mass="40054">MSNIHYFPRYSQKENMVTNNTLLLFSRLYNNSPDKFRRLINAILEDSGIELDTTVRFKQQEKISSGRIPDGLIEQESFKVVIETKLYGQEHIDQIKGHWKAFRNEDKQIFLWINKEPISKGYYQQIIEALNIYNDSNKSEIGFAYTTFKDICRCFNDILQEYDLEMKTLIDDYEAFCNESELIDNADLKVRVVLTGQTLEQNLKYNIYYNPSERGYQNTKYIGLYKNKAVRAIGETSCIADVRFNIEKNKLEVLGVIQGTLTDAQKEIIKLVTIEAKEKYGYSVDEGRRFFFVHKYFETDYLKPSKGALMGTRYINLDDVDGFNKEMKASEIAGLLKGKEWDI</sequence>
<dbReference type="EMBL" id="LGTC01000001">
    <property type="protein sequence ID" value="KNY29529.1"/>
    <property type="molecule type" value="Genomic_DNA"/>
</dbReference>
<dbReference type="Proteomes" id="UP000036923">
    <property type="component" value="Unassembled WGS sequence"/>
</dbReference>
<dbReference type="AlphaFoldDB" id="A0A0L6JUY0"/>
<name>A0A0L6JUY0_9FIRM</name>
<evidence type="ECO:0000313" key="2">
    <source>
        <dbReference type="Proteomes" id="UP000036923"/>
    </source>
</evidence>
<comment type="caution">
    <text evidence="1">The sequence shown here is derived from an EMBL/GenBank/DDBJ whole genome shotgun (WGS) entry which is preliminary data.</text>
</comment>
<dbReference type="STRING" id="398512.Bccel_4803"/>
<evidence type="ECO:0000313" key="1">
    <source>
        <dbReference type="EMBL" id="KNY29529.1"/>
    </source>
</evidence>
<accession>A0A0L6JUY0</accession>
<keyword evidence="2" id="KW-1185">Reference proteome</keyword>
<protein>
    <submittedName>
        <fullName evidence="1">Uncharacterized protein</fullName>
    </submittedName>
</protein>
<organism evidence="1 2">
    <name type="scientific">Pseudobacteroides cellulosolvens ATCC 35603 = DSM 2933</name>
    <dbReference type="NCBI Taxonomy" id="398512"/>
    <lineage>
        <taxon>Bacteria</taxon>
        <taxon>Bacillati</taxon>
        <taxon>Bacillota</taxon>
        <taxon>Clostridia</taxon>
        <taxon>Eubacteriales</taxon>
        <taxon>Oscillospiraceae</taxon>
        <taxon>Pseudobacteroides</taxon>
    </lineage>
</organism>
<dbReference type="OrthoDB" id="6396118at2"/>
<dbReference type="RefSeq" id="WP_036935426.1">
    <property type="nucleotide sequence ID" value="NZ_JQKC01000001.1"/>
</dbReference>